<feature type="compositionally biased region" description="Low complexity" evidence="2">
    <location>
        <begin position="482"/>
        <end position="499"/>
    </location>
</feature>
<feature type="region of interest" description="Disordered" evidence="2">
    <location>
        <begin position="659"/>
        <end position="678"/>
    </location>
</feature>
<dbReference type="EMBL" id="CM000644">
    <property type="protein sequence ID" value="EED90740.1"/>
    <property type="molecule type" value="Genomic_DNA"/>
</dbReference>
<dbReference type="HOGENOM" id="CLU_260826_0_0_1"/>
<dbReference type="GO" id="GO:0003723">
    <property type="term" value="F:RNA binding"/>
    <property type="evidence" value="ECO:0007669"/>
    <property type="project" value="UniProtKB-UniRule"/>
</dbReference>
<dbReference type="GeneID" id="7444943"/>
<accession>B8C7H0</accession>
<gene>
    <name evidence="4" type="ORF">THAPSDRAFT_7771</name>
</gene>
<feature type="region of interest" description="Disordered" evidence="2">
    <location>
        <begin position="1"/>
        <end position="106"/>
    </location>
</feature>
<name>B8C7H0_THAPS</name>
<organism evidence="4 5">
    <name type="scientific">Thalassiosira pseudonana</name>
    <name type="common">Marine diatom</name>
    <name type="synonym">Cyclotella nana</name>
    <dbReference type="NCBI Taxonomy" id="35128"/>
    <lineage>
        <taxon>Eukaryota</taxon>
        <taxon>Sar</taxon>
        <taxon>Stramenopiles</taxon>
        <taxon>Ochrophyta</taxon>
        <taxon>Bacillariophyta</taxon>
        <taxon>Coscinodiscophyceae</taxon>
        <taxon>Thalassiosirophycidae</taxon>
        <taxon>Thalassiosirales</taxon>
        <taxon>Thalassiosiraceae</taxon>
        <taxon>Thalassiosira</taxon>
    </lineage>
</organism>
<evidence type="ECO:0000313" key="4">
    <source>
        <dbReference type="EMBL" id="EED90740.1"/>
    </source>
</evidence>
<dbReference type="PROSITE" id="PS50137">
    <property type="entry name" value="DS_RBD"/>
    <property type="match status" value="1"/>
</dbReference>
<feature type="compositionally biased region" description="Acidic residues" evidence="2">
    <location>
        <begin position="1254"/>
        <end position="1267"/>
    </location>
</feature>
<feature type="compositionally biased region" description="Polar residues" evidence="2">
    <location>
        <begin position="547"/>
        <end position="561"/>
    </location>
</feature>
<feature type="compositionally biased region" description="Low complexity" evidence="2">
    <location>
        <begin position="55"/>
        <end position="67"/>
    </location>
</feature>
<reference evidence="4 5" key="2">
    <citation type="journal article" date="2008" name="Nature">
        <title>The Phaeodactylum genome reveals the evolutionary history of diatom genomes.</title>
        <authorList>
            <person name="Bowler C."/>
            <person name="Allen A.E."/>
            <person name="Badger J.H."/>
            <person name="Grimwood J."/>
            <person name="Jabbari K."/>
            <person name="Kuo A."/>
            <person name="Maheswari U."/>
            <person name="Martens C."/>
            <person name="Maumus F."/>
            <person name="Otillar R.P."/>
            <person name="Rayko E."/>
            <person name="Salamov A."/>
            <person name="Vandepoele K."/>
            <person name="Beszteri B."/>
            <person name="Gruber A."/>
            <person name="Heijde M."/>
            <person name="Katinka M."/>
            <person name="Mock T."/>
            <person name="Valentin K."/>
            <person name="Verret F."/>
            <person name="Berges J.A."/>
            <person name="Brownlee C."/>
            <person name="Cadoret J.P."/>
            <person name="Chiovitti A."/>
            <person name="Choi C.J."/>
            <person name="Coesel S."/>
            <person name="De Martino A."/>
            <person name="Detter J.C."/>
            <person name="Durkin C."/>
            <person name="Falciatore A."/>
            <person name="Fournet J."/>
            <person name="Haruta M."/>
            <person name="Huysman M.J."/>
            <person name="Jenkins B.D."/>
            <person name="Jiroutova K."/>
            <person name="Jorgensen R.E."/>
            <person name="Joubert Y."/>
            <person name="Kaplan A."/>
            <person name="Kroger N."/>
            <person name="Kroth P.G."/>
            <person name="La Roche J."/>
            <person name="Lindquist E."/>
            <person name="Lommer M."/>
            <person name="Martin-Jezequel V."/>
            <person name="Lopez P.J."/>
            <person name="Lucas S."/>
            <person name="Mangogna M."/>
            <person name="McGinnis K."/>
            <person name="Medlin L.K."/>
            <person name="Montsant A."/>
            <person name="Oudot-Le Secq M.P."/>
            <person name="Napoli C."/>
            <person name="Obornik M."/>
            <person name="Parker M.S."/>
            <person name="Petit J.L."/>
            <person name="Porcel B.M."/>
            <person name="Poulsen N."/>
            <person name="Robison M."/>
            <person name="Rychlewski L."/>
            <person name="Rynearson T.A."/>
            <person name="Schmutz J."/>
            <person name="Shapiro H."/>
            <person name="Siaut M."/>
            <person name="Stanley M."/>
            <person name="Sussman M.R."/>
            <person name="Taylor A.R."/>
            <person name="Vardi A."/>
            <person name="von Dassow P."/>
            <person name="Vyverman W."/>
            <person name="Willis A."/>
            <person name="Wyrwicz L.S."/>
            <person name="Rokhsar D.S."/>
            <person name="Weissenbach J."/>
            <person name="Armbrust E.V."/>
            <person name="Green B.R."/>
            <person name="Van de Peer Y."/>
            <person name="Grigoriev I.V."/>
        </authorList>
    </citation>
    <scope>NUCLEOTIDE SEQUENCE [LARGE SCALE GENOMIC DNA]</scope>
    <source>
        <strain evidence="4 5">CCMP1335</strain>
    </source>
</reference>
<evidence type="ECO:0000256" key="2">
    <source>
        <dbReference type="SAM" id="MobiDB-lite"/>
    </source>
</evidence>
<dbReference type="SMART" id="SM00358">
    <property type="entry name" value="DSRM"/>
    <property type="match status" value="1"/>
</dbReference>
<reference evidence="4 5" key="1">
    <citation type="journal article" date="2004" name="Science">
        <title>The genome of the diatom Thalassiosira pseudonana: ecology, evolution, and metabolism.</title>
        <authorList>
            <person name="Armbrust E.V."/>
            <person name="Berges J.A."/>
            <person name="Bowler C."/>
            <person name="Green B.R."/>
            <person name="Martinez D."/>
            <person name="Putnam N.H."/>
            <person name="Zhou S."/>
            <person name="Allen A.E."/>
            <person name="Apt K.E."/>
            <person name="Bechner M."/>
            <person name="Brzezinski M.A."/>
            <person name="Chaal B.K."/>
            <person name="Chiovitti A."/>
            <person name="Davis A.K."/>
            <person name="Demarest M.S."/>
            <person name="Detter J.C."/>
            <person name="Glavina T."/>
            <person name="Goodstein D."/>
            <person name="Hadi M.Z."/>
            <person name="Hellsten U."/>
            <person name="Hildebrand M."/>
            <person name="Jenkins B.D."/>
            <person name="Jurka J."/>
            <person name="Kapitonov V.V."/>
            <person name="Kroger N."/>
            <person name="Lau W.W."/>
            <person name="Lane T.W."/>
            <person name="Larimer F.W."/>
            <person name="Lippmeier J.C."/>
            <person name="Lucas S."/>
            <person name="Medina M."/>
            <person name="Montsant A."/>
            <person name="Obornik M."/>
            <person name="Parker M.S."/>
            <person name="Palenik B."/>
            <person name="Pazour G.J."/>
            <person name="Richardson P.M."/>
            <person name="Rynearson T.A."/>
            <person name="Saito M.A."/>
            <person name="Schwartz D.C."/>
            <person name="Thamatrakoln K."/>
            <person name="Valentin K."/>
            <person name="Vardi A."/>
            <person name="Wilkerson F.P."/>
            <person name="Rokhsar D.S."/>
        </authorList>
    </citation>
    <scope>NUCLEOTIDE SEQUENCE [LARGE SCALE GENOMIC DNA]</scope>
    <source>
        <strain evidence="4 5">CCMP1335</strain>
    </source>
</reference>
<feature type="region of interest" description="Disordered" evidence="2">
    <location>
        <begin position="1254"/>
        <end position="1310"/>
    </location>
</feature>
<dbReference type="Gene3D" id="3.30.160.20">
    <property type="match status" value="1"/>
</dbReference>
<feature type="region of interest" description="Disordered" evidence="2">
    <location>
        <begin position="856"/>
        <end position="929"/>
    </location>
</feature>
<feature type="region of interest" description="Disordered" evidence="2">
    <location>
        <begin position="1110"/>
        <end position="1144"/>
    </location>
</feature>
<dbReference type="Proteomes" id="UP000001449">
    <property type="component" value="Chromosome 8"/>
</dbReference>
<evidence type="ECO:0000256" key="1">
    <source>
        <dbReference type="PROSITE-ProRule" id="PRU00266"/>
    </source>
</evidence>
<feature type="compositionally biased region" description="Polar residues" evidence="2">
    <location>
        <begin position="856"/>
        <end position="865"/>
    </location>
</feature>
<evidence type="ECO:0000313" key="5">
    <source>
        <dbReference type="Proteomes" id="UP000001449"/>
    </source>
</evidence>
<dbReference type="KEGG" id="tps:THAPSDRAFT_7771"/>
<feature type="region of interest" description="Disordered" evidence="2">
    <location>
        <begin position="542"/>
        <end position="561"/>
    </location>
</feature>
<feature type="compositionally biased region" description="Pro residues" evidence="2">
    <location>
        <begin position="182"/>
        <end position="202"/>
    </location>
</feature>
<proteinExistence type="predicted"/>
<feature type="compositionally biased region" description="Acidic residues" evidence="2">
    <location>
        <begin position="1283"/>
        <end position="1293"/>
    </location>
</feature>
<feature type="region of interest" description="Disordered" evidence="2">
    <location>
        <begin position="182"/>
        <end position="211"/>
    </location>
</feature>
<feature type="compositionally biased region" description="Polar residues" evidence="2">
    <location>
        <begin position="93"/>
        <end position="104"/>
    </location>
</feature>
<dbReference type="InParanoid" id="B8C7H0"/>
<feature type="region of interest" description="Disordered" evidence="2">
    <location>
        <begin position="287"/>
        <end position="504"/>
    </location>
</feature>
<feature type="compositionally biased region" description="Basic residues" evidence="2">
    <location>
        <begin position="346"/>
        <end position="358"/>
    </location>
</feature>
<dbReference type="InterPro" id="IPR014720">
    <property type="entry name" value="dsRBD_dom"/>
</dbReference>
<evidence type="ECO:0000259" key="3">
    <source>
        <dbReference type="PROSITE" id="PS50137"/>
    </source>
</evidence>
<dbReference type="RefSeq" id="XP_002291889.1">
    <property type="nucleotide sequence ID" value="XM_002291853.1"/>
</dbReference>
<keyword evidence="5" id="KW-1185">Reference proteome</keyword>
<feature type="compositionally biased region" description="Polar residues" evidence="2">
    <location>
        <begin position="1"/>
        <end position="10"/>
    </location>
</feature>
<feature type="domain" description="DRBM" evidence="3">
    <location>
        <begin position="518"/>
        <end position="605"/>
    </location>
</feature>
<dbReference type="OMA" id="HAMWQID"/>
<keyword evidence="1" id="KW-0694">RNA-binding</keyword>
<feature type="compositionally biased region" description="Polar residues" evidence="2">
    <location>
        <begin position="326"/>
        <end position="343"/>
    </location>
</feature>
<sequence>MNDFPNNNENAAHVSPSASDVGEVKNTASSSGGGGEDGGSAEDSRGADDISQQHNNNNNNNKKNNGSNDDDTKSNNQGNHYEAQYYNDDSGRNDATNSCYNNNNNHDEYAQYHMQQNSHPQQQHQHYQQQHMMDYQHPNNVPPPPQQHLMHPPFPYQPNGNHQPPMNMMYPNNSNNNFQPHFPMPPALPLVPLPPPPQPPPSSNINGDNNNLDATRQYYEARMREHAMQYANAAAGAAWAAARIACGEEISGDGGMMMMMPSYYDQGEDGGMAMTGRNQHQLQRTLWEPTPSSNNQGQLSGGSKKGGMSNDVSFNSKRQQQQQQQPVKKNSPSNQHQHHLTSPSGSHHHEKKRSKKRVSGNSSVTSLGSGGRDLGSAGDNCKQLESKKGNQRRRIYEDTSGNLAPREEGRRSHGSNDNSSNNSHQRQKRGLYQGYSSRGSSSSLATLGSGGGNNNNTNAGHPPVGRNKKKNRLQQETSSPRSSIIGANNSISSSQNNNNHLRNTTPSGVFLGGLIGKSGVSALYELCSKYRWEMPRYDLIEPPSLPPSKSNDNNVGEGSNVSRHSARDFVLSVHVNEVELGRGRGGTKASAKQDASRKALAALVPGVIFDPNGILLDVGSGLLRIIDENARSVPTSLEELAPHLASQLAIGGGGGENHAACGVRARPSSPDPSEDSSISTAVSMTKMVIGGSNDEGVISGGPLSSKGGVLSQHPSPGGAFASFNFAIYPSASSTSEVDEDDENAYYASRGASICSTLLHAMWQIDQRIRDPPSYGFELLKRVDVGGGEGVRVKSEIVAASSKRKTVGSPVESTAHRMPFQCTATLTLHFPKTALTNHTNTDLMEYWISPLEHLQSKQCAPSPQRTESSRKRKDSFASQATPSPHRRKGSDAGDQTEEQMPVSALKDEEEEFVSHKLESVGTGTSKRESKHKASAQMLSFLFPECNSMVEVKAAAEAARECFAANKAAANQTKRAKLSNERSLKMESKLASPFGRAEQSDEQALGAAAAHRLLKSENRSAVDSFVSVAGLSLGESKRIKWSDSELSLEKQENAKNEIDEALHALQYLNEEGRWTSENSLESDVGKPLLRRATHDDLDHILALFSKVSESPPRNVLSKKQRSSSPNLNRPLQFDDDEGRSQCPYDDDHNTSSEFLNLLREGIPIVLLLSRAVASHDEPPLGVAIIGVREQSEGRSLALFELCHREHLPKERFVECLESLAKSMNCNLDGTNISERLGSPSPNIVSFVRRYISADDCNEGQDDEHAEEEYSGVKSPHSQLQSVKEEDSEEVEDGSENDGKDLSGLGRKRSRVG</sequence>
<dbReference type="eggNOG" id="ENOG502SMSC">
    <property type="taxonomic scope" value="Eukaryota"/>
</dbReference>
<protein>
    <recommendedName>
        <fullName evidence="3">DRBM domain-containing protein</fullName>
    </recommendedName>
</protein>
<feature type="compositionally biased region" description="Low complexity" evidence="2">
    <location>
        <begin position="430"/>
        <end position="447"/>
    </location>
</feature>
<dbReference type="PaxDb" id="35128-Thaps7771"/>
<dbReference type="SUPFAM" id="SSF54768">
    <property type="entry name" value="dsRNA-binding domain-like"/>
    <property type="match status" value="1"/>
</dbReference>